<dbReference type="PANTHER" id="PTHR22912">
    <property type="entry name" value="DISULFIDE OXIDOREDUCTASE"/>
    <property type="match status" value="1"/>
</dbReference>
<feature type="domain" description="Pyridine nucleotide-disulphide oxidoreductase dimerisation" evidence="17">
    <location>
        <begin position="354"/>
        <end position="463"/>
    </location>
</feature>
<dbReference type="InterPro" id="IPR006258">
    <property type="entry name" value="Lipoamide_DH"/>
</dbReference>
<keyword evidence="5" id="KW-0963">Cytoplasm</keyword>
<dbReference type="RefSeq" id="WP_090925838.1">
    <property type="nucleotide sequence ID" value="NZ_FOTY01000003.1"/>
</dbReference>
<evidence type="ECO:0000256" key="7">
    <source>
        <dbReference type="ARBA" id="ARBA00022827"/>
    </source>
</evidence>
<proteinExistence type="inferred from homology"/>
<comment type="subcellular location">
    <subcellularLocation>
        <location evidence="1">Cytoplasm</location>
    </subcellularLocation>
</comment>
<organism evidence="19 20">
    <name type="scientific">Salibacterium qingdaonense</name>
    <dbReference type="NCBI Taxonomy" id="266892"/>
    <lineage>
        <taxon>Bacteria</taxon>
        <taxon>Bacillati</taxon>
        <taxon>Bacillota</taxon>
        <taxon>Bacilli</taxon>
        <taxon>Bacillales</taxon>
        <taxon>Bacillaceae</taxon>
    </lineage>
</organism>
<dbReference type="GO" id="GO:0005737">
    <property type="term" value="C:cytoplasm"/>
    <property type="evidence" value="ECO:0007669"/>
    <property type="project" value="UniProtKB-SubCell"/>
</dbReference>
<sequence length="473" mass="51308">MPKEYDLVIIGAGTGGYTAAVKAAKEGLKTAVVEKDREGGTCLHQGCIPSKALLKSAEMYREMQESAQYGISASDVTLQFDKVQSRKDTVVEQLHRGVKSLMNKDSIDIYKGTGRILGPSIFSPRAGTISVERNDEQENAMLLPKHVMIATGSRPRQFPGLEADGTTIMTSDHALELNELPASIIIVGGGVIGVEFASMMSDFGVEVTVIENTSRLLPQEDQDVAKEMEKSLKNRGVHIYTAGNVLEKKYSDEDSVTLQVEQNGQPFELTAGKVLLCIGRQANIEDIGIENTDIETENGVVVTDGAGRTKETHIYAIGDVRGGMQLAHTASREGINAVEDMLMRMPEPVDPARVPRCTYSRPETASIGWTQEQAENRYEYVKVSRVPFQALGRAVVQGKTEGFVKFVVNGANDDLLGVHMFGDGVTELISEASLAMLVDAANTELAETIHPHPSLSEIFGEAALAVENRAIHF</sequence>
<gene>
    <name evidence="19" type="ORF">SAMN04488054_103294</name>
</gene>
<dbReference type="SUPFAM" id="SSF51905">
    <property type="entry name" value="FAD/NAD(P)-binding domain"/>
    <property type="match status" value="1"/>
</dbReference>
<feature type="binding site" evidence="14">
    <location>
        <begin position="188"/>
        <end position="195"/>
    </location>
    <ligand>
        <name>NAD(+)</name>
        <dbReference type="ChEBI" id="CHEBI:57540"/>
    </ligand>
</feature>
<dbReference type="STRING" id="266892.SAMN04488054_103294"/>
<keyword evidence="9 14" id="KW-0520">NAD</keyword>
<feature type="domain" description="FAD/NAD(P)-binding" evidence="18">
    <location>
        <begin position="5"/>
        <end position="334"/>
    </location>
</feature>
<dbReference type="Gene3D" id="3.50.50.60">
    <property type="entry name" value="FAD/NAD(P)-binding domain"/>
    <property type="match status" value="2"/>
</dbReference>
<evidence type="ECO:0000256" key="4">
    <source>
        <dbReference type="ARBA" id="ARBA00016961"/>
    </source>
</evidence>
<evidence type="ECO:0000256" key="10">
    <source>
        <dbReference type="ARBA" id="ARBA00023157"/>
    </source>
</evidence>
<keyword evidence="7 14" id="KW-0274">FAD</keyword>
<dbReference type="EC" id="1.8.1.4" evidence="3 16"/>
<keyword evidence="14" id="KW-0547">Nucleotide-binding</keyword>
<evidence type="ECO:0000256" key="6">
    <source>
        <dbReference type="ARBA" id="ARBA00022630"/>
    </source>
</evidence>
<comment type="miscellaneous">
    <text evidence="16">The active site is a redox-active disulfide bond.</text>
</comment>
<comment type="catalytic activity">
    <reaction evidence="12 16">
        <text>N(6)-[(R)-dihydrolipoyl]-L-lysyl-[protein] + NAD(+) = N(6)-[(R)-lipoyl]-L-lysyl-[protein] + NADH + H(+)</text>
        <dbReference type="Rhea" id="RHEA:15045"/>
        <dbReference type="Rhea" id="RHEA-COMP:10474"/>
        <dbReference type="Rhea" id="RHEA-COMP:10475"/>
        <dbReference type="ChEBI" id="CHEBI:15378"/>
        <dbReference type="ChEBI" id="CHEBI:57540"/>
        <dbReference type="ChEBI" id="CHEBI:57945"/>
        <dbReference type="ChEBI" id="CHEBI:83099"/>
        <dbReference type="ChEBI" id="CHEBI:83100"/>
        <dbReference type="EC" id="1.8.1.4"/>
    </reaction>
</comment>
<dbReference type="Gene3D" id="3.30.390.30">
    <property type="match status" value="1"/>
</dbReference>
<dbReference type="InterPro" id="IPR012999">
    <property type="entry name" value="Pyr_OxRdtase_I_AS"/>
</dbReference>
<dbReference type="NCBIfam" id="TIGR01350">
    <property type="entry name" value="lipoamide_DH"/>
    <property type="match status" value="1"/>
</dbReference>
<dbReference type="OrthoDB" id="9800167at2"/>
<dbReference type="InterPro" id="IPR036188">
    <property type="entry name" value="FAD/NAD-bd_sf"/>
</dbReference>
<keyword evidence="20" id="KW-1185">Reference proteome</keyword>
<feature type="disulfide bond" description="Redox-active" evidence="15">
    <location>
        <begin position="42"/>
        <end position="47"/>
    </location>
</feature>
<dbReference type="PANTHER" id="PTHR22912:SF217">
    <property type="entry name" value="DIHYDROLIPOYL DEHYDROGENASE"/>
    <property type="match status" value="1"/>
</dbReference>
<dbReference type="Pfam" id="PF02852">
    <property type="entry name" value="Pyr_redox_dim"/>
    <property type="match status" value="1"/>
</dbReference>
<dbReference type="InterPro" id="IPR050151">
    <property type="entry name" value="Class-I_Pyr_Nuc-Dis_Oxidored"/>
</dbReference>
<evidence type="ECO:0000256" key="3">
    <source>
        <dbReference type="ARBA" id="ARBA00012608"/>
    </source>
</evidence>
<keyword evidence="6 16" id="KW-0285">Flavoprotein</keyword>
<evidence type="ECO:0000259" key="18">
    <source>
        <dbReference type="Pfam" id="PF07992"/>
    </source>
</evidence>
<dbReference type="Proteomes" id="UP000199668">
    <property type="component" value="Unassembled WGS sequence"/>
</dbReference>
<dbReference type="EMBL" id="FOTY01000003">
    <property type="protein sequence ID" value="SFL68769.1"/>
    <property type="molecule type" value="Genomic_DNA"/>
</dbReference>
<comment type="cofactor">
    <cofactor evidence="14 16">
        <name>FAD</name>
        <dbReference type="ChEBI" id="CHEBI:57692"/>
    </cofactor>
    <text evidence="14 16">Binds 1 FAD per subunit.</text>
</comment>
<feature type="active site" description="Proton acceptor" evidence="13">
    <location>
        <position position="452"/>
    </location>
</feature>
<evidence type="ECO:0000256" key="9">
    <source>
        <dbReference type="ARBA" id="ARBA00023027"/>
    </source>
</evidence>
<dbReference type="PRINTS" id="PR00368">
    <property type="entry name" value="FADPNR"/>
</dbReference>
<dbReference type="PROSITE" id="PS00076">
    <property type="entry name" value="PYRIDINE_REDOX_1"/>
    <property type="match status" value="1"/>
</dbReference>
<evidence type="ECO:0000313" key="20">
    <source>
        <dbReference type="Proteomes" id="UP000199668"/>
    </source>
</evidence>
<comment type="similarity">
    <text evidence="2 16">Belongs to the class-I pyridine nucleotide-disulfide oxidoreductase family.</text>
</comment>
<evidence type="ECO:0000256" key="5">
    <source>
        <dbReference type="ARBA" id="ARBA00022490"/>
    </source>
</evidence>
<evidence type="ECO:0000256" key="8">
    <source>
        <dbReference type="ARBA" id="ARBA00023002"/>
    </source>
</evidence>
<dbReference type="GO" id="GO:0004148">
    <property type="term" value="F:dihydrolipoyl dehydrogenase (NADH) activity"/>
    <property type="evidence" value="ECO:0007669"/>
    <property type="project" value="UniProtKB-EC"/>
</dbReference>
<evidence type="ECO:0000256" key="2">
    <source>
        <dbReference type="ARBA" id="ARBA00007532"/>
    </source>
</evidence>
<feature type="binding site" evidence="14">
    <location>
        <position position="51"/>
    </location>
    <ligand>
        <name>FAD</name>
        <dbReference type="ChEBI" id="CHEBI:57692"/>
    </ligand>
</feature>
<evidence type="ECO:0000259" key="17">
    <source>
        <dbReference type="Pfam" id="PF02852"/>
    </source>
</evidence>
<evidence type="ECO:0000256" key="13">
    <source>
        <dbReference type="PIRSR" id="PIRSR000350-2"/>
    </source>
</evidence>
<dbReference type="PRINTS" id="PR00411">
    <property type="entry name" value="PNDRDTASEI"/>
</dbReference>
<feature type="binding site" evidence="14">
    <location>
        <begin position="151"/>
        <end position="153"/>
    </location>
    <ligand>
        <name>FAD</name>
        <dbReference type="ChEBI" id="CHEBI:57692"/>
    </ligand>
</feature>
<keyword evidence="10" id="KW-1015">Disulfide bond</keyword>
<protein>
    <recommendedName>
        <fullName evidence="4 16">Dihydrolipoyl dehydrogenase</fullName>
        <ecNumber evidence="3 16">1.8.1.4</ecNumber>
    </recommendedName>
</protein>
<name>A0A1I4JQD1_9BACI</name>
<evidence type="ECO:0000256" key="14">
    <source>
        <dbReference type="PIRSR" id="PIRSR000350-3"/>
    </source>
</evidence>
<evidence type="ECO:0000256" key="1">
    <source>
        <dbReference type="ARBA" id="ARBA00004496"/>
    </source>
</evidence>
<feature type="binding site" evidence="14">
    <location>
        <position position="319"/>
    </location>
    <ligand>
        <name>FAD</name>
        <dbReference type="ChEBI" id="CHEBI:57692"/>
    </ligand>
</feature>
<accession>A0A1I4JQD1</accession>
<keyword evidence="8 16" id="KW-0560">Oxidoreductase</keyword>
<dbReference type="GO" id="GO:0006103">
    <property type="term" value="P:2-oxoglutarate metabolic process"/>
    <property type="evidence" value="ECO:0007669"/>
    <property type="project" value="TreeGrafter"/>
</dbReference>
<feature type="binding site" evidence="14">
    <location>
        <position position="279"/>
    </location>
    <ligand>
        <name>NAD(+)</name>
        <dbReference type="ChEBI" id="CHEBI:57540"/>
    </ligand>
</feature>
<evidence type="ECO:0000256" key="12">
    <source>
        <dbReference type="ARBA" id="ARBA00049187"/>
    </source>
</evidence>
<dbReference type="InterPro" id="IPR004099">
    <property type="entry name" value="Pyr_nucl-diS_OxRdtase_dimer"/>
</dbReference>
<reference evidence="19 20" key="1">
    <citation type="submission" date="2016-10" db="EMBL/GenBank/DDBJ databases">
        <authorList>
            <person name="de Groot N.N."/>
        </authorList>
    </citation>
    <scope>NUCLEOTIDE SEQUENCE [LARGE SCALE GENOMIC DNA]</scope>
    <source>
        <strain evidence="19 20">CGMCC 1.6134</strain>
    </source>
</reference>
<dbReference type="AlphaFoldDB" id="A0A1I4JQD1"/>
<keyword evidence="11 16" id="KW-0676">Redox-active center</keyword>
<dbReference type="Pfam" id="PF07992">
    <property type="entry name" value="Pyr_redox_2"/>
    <property type="match status" value="1"/>
</dbReference>
<dbReference type="SUPFAM" id="SSF55424">
    <property type="entry name" value="FAD/NAD-linked reductases, dimerisation (C-terminal) domain"/>
    <property type="match status" value="1"/>
</dbReference>
<evidence type="ECO:0000256" key="16">
    <source>
        <dbReference type="RuleBase" id="RU003692"/>
    </source>
</evidence>
<feature type="binding site" evidence="14">
    <location>
        <position position="114"/>
    </location>
    <ligand>
        <name>FAD</name>
        <dbReference type="ChEBI" id="CHEBI:57692"/>
    </ligand>
</feature>
<dbReference type="InterPro" id="IPR023753">
    <property type="entry name" value="FAD/NAD-binding_dom"/>
</dbReference>
<evidence type="ECO:0000256" key="15">
    <source>
        <dbReference type="PIRSR" id="PIRSR000350-4"/>
    </source>
</evidence>
<dbReference type="FunFam" id="3.30.390.30:FF:000001">
    <property type="entry name" value="Dihydrolipoyl dehydrogenase"/>
    <property type="match status" value="1"/>
</dbReference>
<feature type="binding site" evidence="14">
    <location>
        <position position="211"/>
    </location>
    <ligand>
        <name>NAD(+)</name>
        <dbReference type="ChEBI" id="CHEBI:57540"/>
    </ligand>
</feature>
<dbReference type="GO" id="GO:0050660">
    <property type="term" value="F:flavin adenine dinucleotide binding"/>
    <property type="evidence" value="ECO:0007669"/>
    <property type="project" value="InterPro"/>
</dbReference>
<evidence type="ECO:0000256" key="11">
    <source>
        <dbReference type="ARBA" id="ARBA00023284"/>
    </source>
</evidence>
<dbReference type="PIRSF" id="PIRSF000350">
    <property type="entry name" value="Mercury_reductase_MerA"/>
    <property type="match status" value="1"/>
</dbReference>
<dbReference type="InterPro" id="IPR016156">
    <property type="entry name" value="FAD/NAD-linked_Rdtase_dimer_sf"/>
</dbReference>
<dbReference type="InterPro" id="IPR001100">
    <property type="entry name" value="Pyr_nuc-diS_OxRdtase"/>
</dbReference>
<evidence type="ECO:0000313" key="19">
    <source>
        <dbReference type="EMBL" id="SFL68769.1"/>
    </source>
</evidence>